<keyword evidence="1" id="KW-0560">Oxidoreductase</keyword>
<sequence>MIQACTQADFREAMSRLLAAVNVITTDGPAGRFGMTASAICSVTDTPPTVLACVNQKSGAHEALVRNGMVCVNILRSDHEALARDFAGMTALSHDDRFQSGEWEQGEQGLPRLTAALASLEGRIADLQTVGSHSVLFIEVQSIQLSEHGDGLAWFGRTFHRLGRANGEAAKHV</sequence>
<dbReference type="RefSeq" id="WP_112177414.1">
    <property type="nucleotide sequence ID" value="NZ_CAJZAT010000079.1"/>
</dbReference>
<evidence type="ECO:0000259" key="2">
    <source>
        <dbReference type="SMART" id="SM00903"/>
    </source>
</evidence>
<evidence type="ECO:0000313" key="4">
    <source>
        <dbReference type="Proteomes" id="UP000245712"/>
    </source>
</evidence>
<reference evidence="3 4" key="1">
    <citation type="submission" date="2018-05" db="EMBL/GenBank/DDBJ databases">
        <title>Genomic Encyclopedia of Type Strains, Phase IV (KMG-V): Genome sequencing to study the core and pangenomes of soil and plant-associated prokaryotes.</title>
        <authorList>
            <person name="Whitman W."/>
        </authorList>
    </citation>
    <scope>NUCLEOTIDE SEQUENCE [LARGE SCALE GENOMIC DNA]</scope>
    <source>
        <strain evidence="3 4">SCZa-39</strain>
    </source>
</reference>
<dbReference type="PANTHER" id="PTHR30466">
    <property type="entry name" value="FLAVIN REDUCTASE"/>
    <property type="match status" value="1"/>
</dbReference>
<proteinExistence type="predicted"/>
<dbReference type="Pfam" id="PF01613">
    <property type="entry name" value="Flavin_Reduct"/>
    <property type="match status" value="1"/>
</dbReference>
<organism evidence="3 4">
    <name type="scientific">Paraburkholderia unamae</name>
    <dbReference type="NCBI Taxonomy" id="219649"/>
    <lineage>
        <taxon>Bacteria</taxon>
        <taxon>Pseudomonadati</taxon>
        <taxon>Pseudomonadota</taxon>
        <taxon>Betaproteobacteria</taxon>
        <taxon>Burkholderiales</taxon>
        <taxon>Burkholderiaceae</taxon>
        <taxon>Paraburkholderia</taxon>
    </lineage>
</organism>
<dbReference type="SMART" id="SM00903">
    <property type="entry name" value="Flavin_Reduct"/>
    <property type="match status" value="1"/>
</dbReference>
<protein>
    <submittedName>
        <fullName evidence="3">Flavin reductase (NADH)</fullName>
    </submittedName>
</protein>
<evidence type="ECO:0000256" key="1">
    <source>
        <dbReference type="ARBA" id="ARBA00023002"/>
    </source>
</evidence>
<dbReference type="InterPro" id="IPR050268">
    <property type="entry name" value="NADH-dep_flavin_reductase"/>
</dbReference>
<dbReference type="Proteomes" id="UP000245712">
    <property type="component" value="Unassembled WGS sequence"/>
</dbReference>
<comment type="caution">
    <text evidence="3">The sequence shown here is derived from an EMBL/GenBank/DDBJ whole genome shotgun (WGS) entry which is preliminary data.</text>
</comment>
<dbReference type="SUPFAM" id="SSF50475">
    <property type="entry name" value="FMN-binding split barrel"/>
    <property type="match status" value="1"/>
</dbReference>
<feature type="domain" description="Flavin reductase like" evidence="2">
    <location>
        <begin position="14"/>
        <end position="161"/>
    </location>
</feature>
<dbReference type="PANTHER" id="PTHR30466:SF1">
    <property type="entry name" value="FMN REDUCTASE (NADH) RUTF"/>
    <property type="match status" value="1"/>
</dbReference>
<dbReference type="Gene3D" id="2.30.110.10">
    <property type="entry name" value="Electron Transport, Fmn-binding Protein, Chain A"/>
    <property type="match status" value="1"/>
</dbReference>
<dbReference type="InterPro" id="IPR002563">
    <property type="entry name" value="Flavin_Rdtase-like_dom"/>
</dbReference>
<name>A0ABX5KB34_9BURK</name>
<gene>
    <name evidence="3" type="ORF">C7402_13568</name>
</gene>
<dbReference type="InterPro" id="IPR012349">
    <property type="entry name" value="Split_barrel_FMN-bd"/>
</dbReference>
<keyword evidence="4" id="KW-1185">Reference proteome</keyword>
<accession>A0ABX5KB34</accession>
<dbReference type="EMBL" id="QEOB01000035">
    <property type="protein sequence ID" value="PVX70764.1"/>
    <property type="molecule type" value="Genomic_DNA"/>
</dbReference>
<evidence type="ECO:0000313" key="3">
    <source>
        <dbReference type="EMBL" id="PVX70764.1"/>
    </source>
</evidence>